<dbReference type="GO" id="GO:0046872">
    <property type="term" value="F:metal ion binding"/>
    <property type="evidence" value="ECO:0007669"/>
    <property type="project" value="UniProtKB-KW"/>
</dbReference>
<dbReference type="InterPro" id="IPR036971">
    <property type="entry name" value="PDEase_catalytic_dom_sf"/>
</dbReference>
<gene>
    <name evidence="5" type="ORF">ACCB00006.2</name>
</gene>
<keyword evidence="1" id="KW-0479">Metal-binding</keyword>
<name>V9I623_APICE</name>
<accession>V9I623</accession>
<evidence type="ECO:0000256" key="1">
    <source>
        <dbReference type="ARBA" id="ARBA00022723"/>
    </source>
</evidence>
<dbReference type="GO" id="GO:0007165">
    <property type="term" value="P:signal transduction"/>
    <property type="evidence" value="ECO:0007669"/>
    <property type="project" value="InterPro"/>
</dbReference>
<keyword evidence="3" id="KW-1133">Transmembrane helix</keyword>
<reference evidence="5" key="1">
    <citation type="submission" date="2011-11" db="EMBL/GenBank/DDBJ databases">
        <title>Decoding the brain transcriptome of the Eastern honeybee (Apis cerana) based on pyrosequencing.</title>
        <authorList>
            <person name="Sun L."/>
            <person name="Zheng H."/>
            <person name="Wang Y."/>
            <person name="Xie X."/>
            <person name="Zhu Y."/>
            <person name="Gu W."/>
            <person name="Wang S."/>
        </authorList>
    </citation>
    <scope>NUCLEOTIDE SEQUENCE</scope>
    <source>
        <tissue evidence="5">Brain</tissue>
    </source>
</reference>
<evidence type="ECO:0000259" key="4">
    <source>
        <dbReference type="PROSITE" id="PS51845"/>
    </source>
</evidence>
<evidence type="ECO:0000256" key="3">
    <source>
        <dbReference type="SAM" id="Phobius"/>
    </source>
</evidence>
<proteinExistence type="evidence at transcript level"/>
<dbReference type="Gene3D" id="1.10.1300.10">
    <property type="entry name" value="3'5'-cyclic nucleotide phosphodiesterase, catalytic domain"/>
    <property type="match status" value="1"/>
</dbReference>
<dbReference type="Pfam" id="PF00233">
    <property type="entry name" value="PDEase_I"/>
    <property type="match status" value="1"/>
</dbReference>
<feature type="transmembrane region" description="Helical" evidence="3">
    <location>
        <begin position="49"/>
        <end position="68"/>
    </location>
</feature>
<keyword evidence="2" id="KW-0378">Hydrolase</keyword>
<keyword evidence="3" id="KW-0812">Transmembrane</keyword>
<dbReference type="InterPro" id="IPR002073">
    <property type="entry name" value="PDEase_catalytic_dom"/>
</dbReference>
<dbReference type="PROSITE" id="PS51845">
    <property type="entry name" value="PDEASE_I_2"/>
    <property type="match status" value="1"/>
</dbReference>
<protein>
    <submittedName>
        <fullName evidence="5">High affinity cAMP-specific and IBMX-insensitive 3',5'-cyclic phosphodiesterase 8A</fullName>
    </submittedName>
</protein>
<evidence type="ECO:0000256" key="2">
    <source>
        <dbReference type="ARBA" id="ARBA00022801"/>
    </source>
</evidence>
<dbReference type="EMBL" id="JR035008">
    <property type="protein sequence ID" value="AEY56175.1"/>
    <property type="molecule type" value="mRNA"/>
</dbReference>
<dbReference type="AlphaFoldDB" id="V9I623"/>
<keyword evidence="3" id="KW-0472">Membrane</keyword>
<dbReference type="PANTHER" id="PTHR11347">
    <property type="entry name" value="CYCLIC NUCLEOTIDE PHOSPHODIESTERASE"/>
    <property type="match status" value="1"/>
</dbReference>
<sequence>MLPENIILVKRMIIKCADVSNPTRPLKYCVEWARRIAEEYFSQVRNNTYVWFLFFFLDFFLINNYSFLARLDCEFTYLENCSHISYT</sequence>
<organism evidence="5">
    <name type="scientific">Apis cerana</name>
    <name type="common">Indian honeybee</name>
    <dbReference type="NCBI Taxonomy" id="7461"/>
    <lineage>
        <taxon>Eukaryota</taxon>
        <taxon>Metazoa</taxon>
        <taxon>Ecdysozoa</taxon>
        <taxon>Arthropoda</taxon>
        <taxon>Hexapoda</taxon>
        <taxon>Insecta</taxon>
        <taxon>Pterygota</taxon>
        <taxon>Neoptera</taxon>
        <taxon>Endopterygota</taxon>
        <taxon>Hymenoptera</taxon>
        <taxon>Apocrita</taxon>
        <taxon>Aculeata</taxon>
        <taxon>Apoidea</taxon>
        <taxon>Anthophila</taxon>
        <taxon>Apidae</taxon>
        <taxon>Apis</taxon>
    </lineage>
</organism>
<dbReference type="GO" id="GO:0004114">
    <property type="term" value="F:3',5'-cyclic-nucleotide phosphodiesterase activity"/>
    <property type="evidence" value="ECO:0007669"/>
    <property type="project" value="InterPro"/>
</dbReference>
<evidence type="ECO:0000313" key="5">
    <source>
        <dbReference type="EMBL" id="AEY56175.1"/>
    </source>
</evidence>
<dbReference type="SUPFAM" id="SSF109604">
    <property type="entry name" value="HD-domain/PDEase-like"/>
    <property type="match status" value="1"/>
</dbReference>
<feature type="domain" description="PDEase" evidence="4">
    <location>
        <begin position="1"/>
        <end position="87"/>
    </location>
</feature>